<feature type="domain" description="Ig-like" evidence="3">
    <location>
        <begin position="42"/>
        <end position="128"/>
    </location>
</feature>
<dbReference type="InterPro" id="IPR050208">
    <property type="entry name" value="MHC_class-I_related"/>
</dbReference>
<name>A0ABN9AK94_9NEOB</name>
<dbReference type="InterPro" id="IPR011162">
    <property type="entry name" value="MHC_I/II-like_Ag-recog"/>
</dbReference>
<dbReference type="PANTHER" id="PTHR16675:SF286">
    <property type="entry name" value="MHC CLASS I ANTIGEN"/>
    <property type="match status" value="1"/>
</dbReference>
<dbReference type="InterPro" id="IPR013783">
    <property type="entry name" value="Ig-like_fold"/>
</dbReference>
<keyword evidence="2" id="KW-1133">Transmembrane helix</keyword>
<dbReference type="Gene3D" id="3.30.500.10">
    <property type="entry name" value="MHC class I-like antigen recognition-like"/>
    <property type="match status" value="1"/>
</dbReference>
<reference evidence="4" key="1">
    <citation type="submission" date="2023-05" db="EMBL/GenBank/DDBJ databases">
        <authorList>
            <person name="Stuckert A."/>
        </authorList>
    </citation>
    <scope>NUCLEOTIDE SEQUENCE</scope>
</reference>
<keyword evidence="5" id="KW-1185">Reference proteome</keyword>
<gene>
    <name evidence="4" type="ORF">SPARVUS_LOCUS814773</name>
</gene>
<dbReference type="InterPro" id="IPR003597">
    <property type="entry name" value="Ig_C1-set"/>
</dbReference>
<evidence type="ECO:0000313" key="5">
    <source>
        <dbReference type="Proteomes" id="UP001162483"/>
    </source>
</evidence>
<dbReference type="SMART" id="SM00407">
    <property type="entry name" value="IGc1"/>
    <property type="match status" value="1"/>
</dbReference>
<evidence type="ECO:0000313" key="4">
    <source>
        <dbReference type="EMBL" id="CAI9535250.1"/>
    </source>
</evidence>
<evidence type="ECO:0000256" key="2">
    <source>
        <dbReference type="SAM" id="Phobius"/>
    </source>
</evidence>
<dbReference type="PROSITE" id="PS00290">
    <property type="entry name" value="IG_MHC"/>
    <property type="match status" value="1"/>
</dbReference>
<sequence>MEQSGGQTGGERDKNYLENICIDWLKKYVDFGREDLERRVRPEVKVWGRRQSDDVTRLHCLVYGFHPRPVDVKWMRNGEDHVPSDEITPILPHPDGTYQIRVSVEVPTKGAETYSCHVDHSSLEDVLTKKYEPDNGLSLAVIIGIACGVVLIAVALGVGICLYKKKGRGYKTTNTSDTNSDSSNNPKA</sequence>
<proteinExistence type="predicted"/>
<dbReference type="PANTHER" id="PTHR16675">
    <property type="entry name" value="MHC CLASS I-RELATED"/>
    <property type="match status" value="1"/>
</dbReference>
<keyword evidence="2" id="KW-0812">Transmembrane</keyword>
<comment type="caution">
    <text evidence="4">The sequence shown here is derived from an EMBL/GenBank/DDBJ whole genome shotgun (WGS) entry which is preliminary data.</text>
</comment>
<dbReference type="SUPFAM" id="SSF48726">
    <property type="entry name" value="Immunoglobulin"/>
    <property type="match status" value="1"/>
</dbReference>
<dbReference type="Pfam" id="PF07654">
    <property type="entry name" value="C1-set"/>
    <property type="match status" value="1"/>
</dbReference>
<dbReference type="InterPro" id="IPR036179">
    <property type="entry name" value="Ig-like_dom_sf"/>
</dbReference>
<evidence type="ECO:0000256" key="1">
    <source>
        <dbReference type="ARBA" id="ARBA00023180"/>
    </source>
</evidence>
<dbReference type="Proteomes" id="UP001162483">
    <property type="component" value="Unassembled WGS sequence"/>
</dbReference>
<dbReference type="InterPro" id="IPR003006">
    <property type="entry name" value="Ig/MHC_CS"/>
</dbReference>
<dbReference type="Gene3D" id="2.60.40.10">
    <property type="entry name" value="Immunoglobulins"/>
    <property type="match status" value="1"/>
</dbReference>
<feature type="transmembrane region" description="Helical" evidence="2">
    <location>
        <begin position="137"/>
        <end position="163"/>
    </location>
</feature>
<dbReference type="SUPFAM" id="SSF54452">
    <property type="entry name" value="MHC antigen-recognition domain"/>
    <property type="match status" value="1"/>
</dbReference>
<dbReference type="InterPro" id="IPR037055">
    <property type="entry name" value="MHC_I-like_Ag-recog_sf"/>
</dbReference>
<dbReference type="InterPro" id="IPR007110">
    <property type="entry name" value="Ig-like_dom"/>
</dbReference>
<dbReference type="EMBL" id="CATNWA010000251">
    <property type="protein sequence ID" value="CAI9535250.1"/>
    <property type="molecule type" value="Genomic_DNA"/>
</dbReference>
<keyword evidence="1" id="KW-0325">Glycoprotein</keyword>
<organism evidence="4 5">
    <name type="scientific">Staurois parvus</name>
    <dbReference type="NCBI Taxonomy" id="386267"/>
    <lineage>
        <taxon>Eukaryota</taxon>
        <taxon>Metazoa</taxon>
        <taxon>Chordata</taxon>
        <taxon>Craniata</taxon>
        <taxon>Vertebrata</taxon>
        <taxon>Euteleostomi</taxon>
        <taxon>Amphibia</taxon>
        <taxon>Batrachia</taxon>
        <taxon>Anura</taxon>
        <taxon>Neobatrachia</taxon>
        <taxon>Ranoidea</taxon>
        <taxon>Ranidae</taxon>
        <taxon>Staurois</taxon>
    </lineage>
</organism>
<protein>
    <recommendedName>
        <fullName evidence="3">Ig-like domain-containing protein</fullName>
    </recommendedName>
</protein>
<keyword evidence="2" id="KW-0472">Membrane</keyword>
<accession>A0ABN9AK94</accession>
<evidence type="ECO:0000259" key="3">
    <source>
        <dbReference type="PROSITE" id="PS50835"/>
    </source>
</evidence>
<dbReference type="PROSITE" id="PS50835">
    <property type="entry name" value="IG_LIKE"/>
    <property type="match status" value="1"/>
</dbReference>